<name>A0ABT0GBV3_9ACTN</name>
<organism evidence="2 3">
    <name type="scientific">Actinomadura luzonensis</name>
    <dbReference type="NCBI Taxonomy" id="2805427"/>
    <lineage>
        <taxon>Bacteria</taxon>
        <taxon>Bacillati</taxon>
        <taxon>Actinomycetota</taxon>
        <taxon>Actinomycetes</taxon>
        <taxon>Streptosporangiales</taxon>
        <taxon>Thermomonosporaceae</taxon>
        <taxon>Actinomadura</taxon>
    </lineage>
</organism>
<evidence type="ECO:0000313" key="3">
    <source>
        <dbReference type="Proteomes" id="UP001317259"/>
    </source>
</evidence>
<keyword evidence="2" id="KW-0614">Plasmid</keyword>
<dbReference type="EMBL" id="JAKRKC020000011">
    <property type="protein sequence ID" value="MCK2222100.1"/>
    <property type="molecule type" value="Genomic_DNA"/>
</dbReference>
<sequence length="234" mass="25201">MNQPALDEQEPVKGPKCKWPGCSRPPATGEATGSGRRKEYCEQPDPGKPAPGETRPIHNARNFYAYKNAGRIQAAEPVPEEVPGRPVATSRVRARGLVDGARFAAENAVASMRNAAAEFEAVVESLRNLGDPAAVEAELETIAADAERQIAEAKQEAGEADRARLAAERGRSEAEEDRDLAREAADEALAAAERAELDAAQVREEIARVREETLREVEAARCRHAATAATLEDL</sequence>
<comment type="caution">
    <text evidence="2">The sequence shown here is derived from an EMBL/GenBank/DDBJ whole genome shotgun (WGS) entry which is preliminary data.</text>
</comment>
<accession>A0ABT0GBV3</accession>
<feature type="region of interest" description="Disordered" evidence="1">
    <location>
        <begin position="1"/>
        <end position="58"/>
    </location>
</feature>
<geneLocation type="plasmid" evidence="2">
    <name>unnamed8</name>
</geneLocation>
<keyword evidence="3" id="KW-1185">Reference proteome</keyword>
<evidence type="ECO:0000313" key="2">
    <source>
        <dbReference type="EMBL" id="MCK2222100.1"/>
    </source>
</evidence>
<protein>
    <submittedName>
        <fullName evidence="2">Uncharacterized protein</fullName>
    </submittedName>
</protein>
<dbReference type="RefSeq" id="WP_247815869.1">
    <property type="nucleotide sequence ID" value="NZ_JAKRKC020000011.1"/>
</dbReference>
<gene>
    <name evidence="2" type="ORF">MF672_051110</name>
</gene>
<evidence type="ECO:0000256" key="1">
    <source>
        <dbReference type="SAM" id="MobiDB-lite"/>
    </source>
</evidence>
<reference evidence="2 3" key="1">
    <citation type="submission" date="2022-04" db="EMBL/GenBank/DDBJ databases">
        <title>Genome draft of Actinomadura sp. ATCC 31491.</title>
        <authorList>
            <person name="Shi X."/>
            <person name="Du Y."/>
        </authorList>
    </citation>
    <scope>NUCLEOTIDE SEQUENCE [LARGE SCALE GENOMIC DNA]</scope>
    <source>
        <strain evidence="2 3">ATCC 31491</strain>
        <plasmid evidence="2">unnamed8</plasmid>
    </source>
</reference>
<proteinExistence type="predicted"/>
<feature type="region of interest" description="Disordered" evidence="1">
    <location>
        <begin position="153"/>
        <end position="182"/>
    </location>
</feature>
<dbReference type="Proteomes" id="UP001317259">
    <property type="component" value="Unassembled WGS sequence"/>
</dbReference>